<organism evidence="2 3">
    <name type="scientific">Georgenia yuyongxinii</name>
    <dbReference type="NCBI Taxonomy" id="2589797"/>
    <lineage>
        <taxon>Bacteria</taxon>
        <taxon>Bacillati</taxon>
        <taxon>Actinomycetota</taxon>
        <taxon>Actinomycetes</taxon>
        <taxon>Micrococcales</taxon>
        <taxon>Bogoriellaceae</taxon>
        <taxon>Georgenia</taxon>
    </lineage>
</organism>
<accession>A0A552WV19</accession>
<keyword evidence="3" id="KW-1185">Reference proteome</keyword>
<proteinExistence type="predicted"/>
<protein>
    <submittedName>
        <fullName evidence="2">Uncharacterized protein</fullName>
    </submittedName>
</protein>
<sequence>MAGGTALSANYLNDGEPGPTLTAPGSEGTDDVVDATYWLAPLPLVGPVSRVCSWPEHGIVETTTSLDDDDMRAAARSLSLPLLRATT</sequence>
<dbReference type="EMBL" id="VJXR01000007">
    <property type="protein sequence ID" value="TRW46688.1"/>
    <property type="molecule type" value="Genomic_DNA"/>
</dbReference>
<name>A0A552WV19_9MICO</name>
<dbReference type="AlphaFoldDB" id="A0A552WV19"/>
<evidence type="ECO:0000256" key="1">
    <source>
        <dbReference type="SAM" id="MobiDB-lite"/>
    </source>
</evidence>
<comment type="caution">
    <text evidence="2">The sequence shown here is derived from an EMBL/GenBank/DDBJ whole genome shotgun (WGS) entry which is preliminary data.</text>
</comment>
<gene>
    <name evidence="2" type="ORF">FJ693_04125</name>
</gene>
<dbReference type="RefSeq" id="WP_143417269.1">
    <property type="nucleotide sequence ID" value="NZ_VJXR01000007.1"/>
</dbReference>
<reference evidence="2 3" key="1">
    <citation type="submission" date="2019-07" db="EMBL/GenBank/DDBJ databases">
        <title>Georgenia wutianyii sp. nov. and Georgenia *** sp. nov. isolated from plateau pika (Ochotona curzoniae) in the Qinghai-Tibet plateau of China.</title>
        <authorList>
            <person name="Tian Z."/>
        </authorList>
    </citation>
    <scope>NUCLEOTIDE SEQUENCE [LARGE SCALE GENOMIC DNA]</scope>
    <source>
        <strain evidence="2 3">Z446</strain>
    </source>
</reference>
<evidence type="ECO:0000313" key="2">
    <source>
        <dbReference type="EMBL" id="TRW46688.1"/>
    </source>
</evidence>
<evidence type="ECO:0000313" key="3">
    <source>
        <dbReference type="Proteomes" id="UP000318693"/>
    </source>
</evidence>
<dbReference type="Proteomes" id="UP000318693">
    <property type="component" value="Unassembled WGS sequence"/>
</dbReference>
<feature type="region of interest" description="Disordered" evidence="1">
    <location>
        <begin position="1"/>
        <end position="28"/>
    </location>
</feature>